<keyword evidence="2" id="KW-1185">Reference proteome</keyword>
<protein>
    <submittedName>
        <fullName evidence="1">Uncharacterized protein</fullName>
    </submittedName>
</protein>
<gene>
    <name evidence="1" type="ORF">BU23DRAFT_456869</name>
</gene>
<dbReference type="EMBL" id="ML976668">
    <property type="protein sequence ID" value="KAF1976069.1"/>
    <property type="molecule type" value="Genomic_DNA"/>
</dbReference>
<accession>A0A6A5VI28</accession>
<organism evidence="1 2">
    <name type="scientific">Bimuria novae-zelandiae CBS 107.79</name>
    <dbReference type="NCBI Taxonomy" id="1447943"/>
    <lineage>
        <taxon>Eukaryota</taxon>
        <taxon>Fungi</taxon>
        <taxon>Dikarya</taxon>
        <taxon>Ascomycota</taxon>
        <taxon>Pezizomycotina</taxon>
        <taxon>Dothideomycetes</taxon>
        <taxon>Pleosporomycetidae</taxon>
        <taxon>Pleosporales</taxon>
        <taxon>Massarineae</taxon>
        <taxon>Didymosphaeriaceae</taxon>
        <taxon>Bimuria</taxon>
    </lineage>
</organism>
<reference evidence="1" key="1">
    <citation type="journal article" date="2020" name="Stud. Mycol.">
        <title>101 Dothideomycetes genomes: a test case for predicting lifestyles and emergence of pathogens.</title>
        <authorList>
            <person name="Haridas S."/>
            <person name="Albert R."/>
            <person name="Binder M."/>
            <person name="Bloem J."/>
            <person name="Labutti K."/>
            <person name="Salamov A."/>
            <person name="Andreopoulos B."/>
            <person name="Baker S."/>
            <person name="Barry K."/>
            <person name="Bills G."/>
            <person name="Bluhm B."/>
            <person name="Cannon C."/>
            <person name="Castanera R."/>
            <person name="Culley D."/>
            <person name="Daum C."/>
            <person name="Ezra D."/>
            <person name="Gonzalez J."/>
            <person name="Henrissat B."/>
            <person name="Kuo A."/>
            <person name="Liang C."/>
            <person name="Lipzen A."/>
            <person name="Lutzoni F."/>
            <person name="Magnuson J."/>
            <person name="Mondo S."/>
            <person name="Nolan M."/>
            <person name="Ohm R."/>
            <person name="Pangilinan J."/>
            <person name="Park H.-J."/>
            <person name="Ramirez L."/>
            <person name="Alfaro M."/>
            <person name="Sun H."/>
            <person name="Tritt A."/>
            <person name="Yoshinaga Y."/>
            <person name="Zwiers L.-H."/>
            <person name="Turgeon B."/>
            <person name="Goodwin S."/>
            <person name="Spatafora J."/>
            <person name="Crous P."/>
            <person name="Grigoriev I."/>
        </authorList>
    </citation>
    <scope>NUCLEOTIDE SEQUENCE</scope>
    <source>
        <strain evidence="1">CBS 107.79</strain>
    </source>
</reference>
<dbReference type="AlphaFoldDB" id="A0A6A5VI28"/>
<evidence type="ECO:0000313" key="1">
    <source>
        <dbReference type="EMBL" id="KAF1976069.1"/>
    </source>
</evidence>
<evidence type="ECO:0000313" key="2">
    <source>
        <dbReference type="Proteomes" id="UP000800036"/>
    </source>
</evidence>
<dbReference type="Proteomes" id="UP000800036">
    <property type="component" value="Unassembled WGS sequence"/>
</dbReference>
<name>A0A6A5VI28_9PLEO</name>
<sequence length="163" mass="18077">FTDAPQEGSRIPMKEAPYCAPGLFGDANGNVQTDLCKDPAVQGAERKKLSDAFELNCENFDNPNKPKPNLHGSCGGSKRDPLACIGRKRSEPIVKRQEKLQSKFSGKLVKSHDIGQSARELCESENSVGPNFYSYHEKLFCDMENKKLYPLCEKDGDVGCFDE</sequence>
<dbReference type="OrthoDB" id="3791393at2759"/>
<proteinExistence type="predicted"/>
<feature type="non-terminal residue" evidence="1">
    <location>
        <position position="1"/>
    </location>
</feature>